<gene>
    <name evidence="1" type="ORF">H8S77_11730</name>
</gene>
<evidence type="ECO:0000313" key="1">
    <source>
        <dbReference type="EMBL" id="MBC5643557.1"/>
    </source>
</evidence>
<sequence length="467" mass="55218">MEIEYINNERVKYPENIIDLMKLVRKSQLGDSYSSSLIALCILCKNKEVNSQFFKYIDLAIEQGDESIPYFLDILFTNGYTEDGFKILQSEELQFKYSLKRKSLSNISSIISLARNSSERQKEIIDAAKSNQLHPIYNQIICDLSKLITNNNSKLFNYIDNLSSIYSFFLNSRHSLLAKPIVLTEEERIAHYTNIQAIHSMLRIPKSSSEYEEYRKKYPVLRLYNTAYMNDPEEGLYLFDCEELKEIVPYIEEERYYRTYIASFTTHKKDDLTMWRLYGQDGKGLSIILPQKDYKMVFPSVIDMLKKSFHSQLNDSDIDEKNILLYKVSYDCTSIRLSMVEMFNELKSLIIKNNDKENSLLVNYLYAFFAKASDEIRYLYKNPQYKTEKEFRYLSFHRIESEKVKLDEREIPHLYVETPPDLFRKGVEIIIGPKAEKKIDIKLDIEYRLKRYGFNDVKVSISKAKYR</sequence>
<proteinExistence type="predicted"/>
<accession>A0ABR7E1C5</accession>
<dbReference type="InterPro" id="IPR021352">
    <property type="entry name" value="DUF2971"/>
</dbReference>
<evidence type="ECO:0000313" key="2">
    <source>
        <dbReference type="Proteomes" id="UP000644010"/>
    </source>
</evidence>
<reference evidence="1 2" key="1">
    <citation type="submission" date="2020-08" db="EMBL/GenBank/DDBJ databases">
        <title>Genome public.</title>
        <authorList>
            <person name="Liu C."/>
            <person name="Sun Q."/>
        </authorList>
    </citation>
    <scope>NUCLEOTIDE SEQUENCE [LARGE SCALE GENOMIC DNA]</scope>
    <source>
        <strain evidence="1 2">BX2</strain>
    </source>
</reference>
<dbReference type="Pfam" id="PF11185">
    <property type="entry name" value="DUF2971"/>
    <property type="match status" value="1"/>
</dbReference>
<comment type="caution">
    <text evidence="1">The sequence shown here is derived from an EMBL/GenBank/DDBJ whole genome shotgun (WGS) entry which is preliminary data.</text>
</comment>
<protein>
    <submittedName>
        <fullName evidence="1">DUF2971 domain-containing protein</fullName>
    </submittedName>
</protein>
<name>A0ABR7E1C5_9BACT</name>
<keyword evidence="2" id="KW-1185">Reference proteome</keyword>
<dbReference type="EMBL" id="JACOOI010000011">
    <property type="protein sequence ID" value="MBC5643557.1"/>
    <property type="molecule type" value="Genomic_DNA"/>
</dbReference>
<dbReference type="Proteomes" id="UP000644010">
    <property type="component" value="Unassembled WGS sequence"/>
</dbReference>
<dbReference type="RefSeq" id="WP_186959529.1">
    <property type="nucleotide sequence ID" value="NZ_JACOOI010000011.1"/>
</dbReference>
<organism evidence="1 2">
    <name type="scientific">Parabacteroides segnis</name>
    <dbReference type="NCBI Taxonomy" id="2763058"/>
    <lineage>
        <taxon>Bacteria</taxon>
        <taxon>Pseudomonadati</taxon>
        <taxon>Bacteroidota</taxon>
        <taxon>Bacteroidia</taxon>
        <taxon>Bacteroidales</taxon>
        <taxon>Tannerellaceae</taxon>
        <taxon>Parabacteroides</taxon>
    </lineage>
</organism>